<feature type="compositionally biased region" description="Low complexity" evidence="4">
    <location>
        <begin position="451"/>
        <end position="464"/>
    </location>
</feature>
<dbReference type="PROSITE" id="PS50118">
    <property type="entry name" value="HMG_BOX_2"/>
    <property type="match status" value="1"/>
</dbReference>
<dbReference type="PANTHER" id="PTHR45789">
    <property type="entry name" value="FI18025P1"/>
    <property type="match status" value="1"/>
</dbReference>
<dbReference type="CDD" id="cd01389">
    <property type="entry name" value="HMG-box_ROX1-like"/>
    <property type="match status" value="1"/>
</dbReference>
<evidence type="ECO:0000256" key="4">
    <source>
        <dbReference type="SAM" id="MobiDB-lite"/>
    </source>
</evidence>
<keyword evidence="1 3" id="KW-0238">DNA-binding</keyword>
<dbReference type="SUPFAM" id="SSF47095">
    <property type="entry name" value="HMG-box"/>
    <property type="match status" value="1"/>
</dbReference>
<dbReference type="PANTHER" id="PTHR45789:SF2">
    <property type="entry name" value="FI18025P1"/>
    <property type="match status" value="1"/>
</dbReference>
<accession>A0AA38LQL4</accession>
<dbReference type="Pfam" id="PF00505">
    <property type="entry name" value="HMG_box"/>
    <property type="match status" value="1"/>
</dbReference>
<feature type="region of interest" description="Disordered" evidence="4">
    <location>
        <begin position="484"/>
        <end position="514"/>
    </location>
</feature>
<proteinExistence type="predicted"/>
<feature type="region of interest" description="Disordered" evidence="4">
    <location>
        <begin position="647"/>
        <end position="667"/>
    </location>
</feature>
<reference evidence="6" key="1">
    <citation type="journal article" date="2022" name="G3 (Bethesda)">
        <title>High quality genome of the basidiomycete yeast Dioszegia hungarica PDD-24b-2 isolated from cloud water.</title>
        <authorList>
            <person name="Jarrige D."/>
            <person name="Haridas S."/>
            <person name="Bleykasten-Grosshans C."/>
            <person name="Joly M."/>
            <person name="Nadalig T."/>
            <person name="Sancelme M."/>
            <person name="Vuilleumier S."/>
            <person name="Grigoriev I.V."/>
            <person name="Amato P."/>
            <person name="Bringel F."/>
        </authorList>
    </citation>
    <scope>NUCLEOTIDE SEQUENCE</scope>
    <source>
        <strain evidence="6">PDD-24b-2</strain>
    </source>
</reference>
<feature type="DNA-binding region" description="HMG box" evidence="3">
    <location>
        <begin position="303"/>
        <end position="372"/>
    </location>
</feature>
<feature type="compositionally biased region" description="Low complexity" evidence="4">
    <location>
        <begin position="224"/>
        <end position="247"/>
    </location>
</feature>
<dbReference type="EMBL" id="JAKWFO010000008">
    <property type="protein sequence ID" value="KAI9633492.1"/>
    <property type="molecule type" value="Genomic_DNA"/>
</dbReference>
<feature type="region of interest" description="Disordered" evidence="4">
    <location>
        <begin position="1"/>
        <end position="123"/>
    </location>
</feature>
<dbReference type="GO" id="GO:0000981">
    <property type="term" value="F:DNA-binding transcription factor activity, RNA polymerase II-specific"/>
    <property type="evidence" value="ECO:0007669"/>
    <property type="project" value="TreeGrafter"/>
</dbReference>
<feature type="compositionally biased region" description="Gly residues" evidence="4">
    <location>
        <begin position="271"/>
        <end position="283"/>
    </location>
</feature>
<keyword evidence="2 3" id="KW-0539">Nucleus</keyword>
<feature type="compositionally biased region" description="Low complexity" evidence="4">
    <location>
        <begin position="96"/>
        <end position="113"/>
    </location>
</feature>
<sequence length="730" mass="78578">MSMNRTPTPSFDATAIREAREVSASGGGERSRSNSITAPRPQAYPLIRSTTSPYPSHAGVPKSSSPLAKPAVTRAPAPAPAAPAAEVSTSASTHGPTTTQSAAPAPAPLAESTGRFLPQVPGGSVIDPELTALDSKPDITALFPDSAVEALTDQSITNLNFTAPLDIPFQAPLFDLSSSNPSVSFGQDTIIPSAPNAADLLARHPLTLQTALDAHRFSINQNLTHSDPSSTTTSYPPSVPVSQFSSQNASPVTPSDGQSAVFDSTLTSPVVGGGSDTSGGKAGGVPAPRAKKSHARKQPEGHIKRARNAFILFRKHITDSNLIPPSVEVKHQNISVVAAKMWKEAPQDVRAKFQEMARIEKEEHQRLYPGYRYQPVFRRTDIIRRRVRKDGTEDEKVEAVAEALIKGKAGGELEKEIKEQALVGDEVDTSPESSAARSRSRRRRDPGQLSKGAQRAQKAQTRAKQLRQNLLGHNLLNMSLYNAAQQQHQQQQRAAAAHAHAQAQHAHAQAQAQGHPGYYGHAQAYPGYGGQDYMPAPAGYEVDPRAHGMVSVDPYAHAHAGHGYGYVYPQEYAEEYHGVPRYDEPAYDVGAMDYYGHPHAPEQEHPDPAYNAHLHAHAHAQAHGLPHPDQAYMQGYEAQKAYRLPPLLHQSPTEPSGALPSPALPGSLHARVEDDVAGGDDPRVRDWGVAEQQTPSGHVVFNENLFDGALTKDEGLGDFDQAVEQANEMW</sequence>
<comment type="caution">
    <text evidence="6">The sequence shown here is derived from an EMBL/GenBank/DDBJ whole genome shotgun (WGS) entry which is preliminary data.</text>
</comment>
<dbReference type="GO" id="GO:0000978">
    <property type="term" value="F:RNA polymerase II cis-regulatory region sequence-specific DNA binding"/>
    <property type="evidence" value="ECO:0007669"/>
    <property type="project" value="TreeGrafter"/>
</dbReference>
<dbReference type="AlphaFoldDB" id="A0AA38LQL4"/>
<dbReference type="RefSeq" id="XP_052943269.1">
    <property type="nucleotide sequence ID" value="XM_053089955.1"/>
</dbReference>
<name>A0AA38LQL4_9TREE</name>
<dbReference type="GeneID" id="77729160"/>
<dbReference type="InterPro" id="IPR051356">
    <property type="entry name" value="SOX/SOX-like_TF"/>
</dbReference>
<organism evidence="6 7">
    <name type="scientific">Dioszegia hungarica</name>
    <dbReference type="NCBI Taxonomy" id="4972"/>
    <lineage>
        <taxon>Eukaryota</taxon>
        <taxon>Fungi</taxon>
        <taxon>Dikarya</taxon>
        <taxon>Basidiomycota</taxon>
        <taxon>Agaricomycotina</taxon>
        <taxon>Tremellomycetes</taxon>
        <taxon>Tremellales</taxon>
        <taxon>Bulleribasidiaceae</taxon>
        <taxon>Dioszegia</taxon>
    </lineage>
</organism>
<gene>
    <name evidence="6" type="ORF">MKK02DRAFT_38145</name>
</gene>
<evidence type="ECO:0000313" key="6">
    <source>
        <dbReference type="EMBL" id="KAI9633492.1"/>
    </source>
</evidence>
<feature type="region of interest" description="Disordered" evidence="4">
    <location>
        <begin position="420"/>
        <end position="464"/>
    </location>
</feature>
<protein>
    <recommendedName>
        <fullName evidence="5">HMG box domain-containing protein</fullName>
    </recommendedName>
</protein>
<evidence type="ECO:0000259" key="5">
    <source>
        <dbReference type="PROSITE" id="PS50118"/>
    </source>
</evidence>
<dbReference type="GO" id="GO:0005634">
    <property type="term" value="C:nucleus"/>
    <property type="evidence" value="ECO:0007669"/>
    <property type="project" value="UniProtKB-UniRule"/>
</dbReference>
<feature type="compositionally biased region" description="Low complexity" evidence="4">
    <location>
        <begin position="484"/>
        <end position="513"/>
    </location>
</feature>
<dbReference type="Gene3D" id="1.10.30.10">
    <property type="entry name" value="High mobility group box domain"/>
    <property type="match status" value="1"/>
</dbReference>
<dbReference type="Proteomes" id="UP001164286">
    <property type="component" value="Unassembled WGS sequence"/>
</dbReference>
<feature type="domain" description="HMG box" evidence="5">
    <location>
        <begin position="303"/>
        <end position="372"/>
    </location>
</feature>
<evidence type="ECO:0000256" key="3">
    <source>
        <dbReference type="PROSITE-ProRule" id="PRU00267"/>
    </source>
</evidence>
<evidence type="ECO:0000256" key="1">
    <source>
        <dbReference type="ARBA" id="ARBA00023125"/>
    </source>
</evidence>
<feature type="compositionally biased region" description="Polar residues" evidence="4">
    <location>
        <begin position="248"/>
        <end position="267"/>
    </location>
</feature>
<evidence type="ECO:0000256" key="2">
    <source>
        <dbReference type="ARBA" id="ARBA00023242"/>
    </source>
</evidence>
<dbReference type="InterPro" id="IPR009071">
    <property type="entry name" value="HMG_box_dom"/>
</dbReference>
<keyword evidence="7" id="KW-1185">Reference proteome</keyword>
<evidence type="ECO:0000313" key="7">
    <source>
        <dbReference type="Proteomes" id="UP001164286"/>
    </source>
</evidence>
<feature type="region of interest" description="Disordered" evidence="4">
    <location>
        <begin position="223"/>
        <end position="301"/>
    </location>
</feature>
<dbReference type="InterPro" id="IPR036910">
    <property type="entry name" value="HMG_box_dom_sf"/>
</dbReference>
<dbReference type="SMART" id="SM00398">
    <property type="entry name" value="HMG"/>
    <property type="match status" value="1"/>
</dbReference>
<feature type="compositionally biased region" description="Polar residues" evidence="4">
    <location>
        <begin position="1"/>
        <end position="11"/>
    </location>
</feature>